<dbReference type="Gene3D" id="3.40.50.1820">
    <property type="entry name" value="alpha/beta hydrolase"/>
    <property type="match status" value="1"/>
</dbReference>
<keyword evidence="2" id="KW-0378">Hydrolase</keyword>
<comment type="caution">
    <text evidence="2">The sequence shown here is derived from an EMBL/GenBank/DDBJ whole genome shotgun (WGS) entry which is preliminary data.</text>
</comment>
<evidence type="ECO:0000313" key="3">
    <source>
        <dbReference type="Proteomes" id="UP001596422"/>
    </source>
</evidence>
<name>A0ABW1ZUQ3_9GAMM</name>
<evidence type="ECO:0000259" key="1">
    <source>
        <dbReference type="Pfam" id="PF12697"/>
    </source>
</evidence>
<dbReference type="InterPro" id="IPR000073">
    <property type="entry name" value="AB_hydrolase_1"/>
</dbReference>
<dbReference type="Pfam" id="PF12697">
    <property type="entry name" value="Abhydrolase_6"/>
    <property type="match status" value="1"/>
</dbReference>
<dbReference type="GO" id="GO:0016787">
    <property type="term" value="F:hydrolase activity"/>
    <property type="evidence" value="ECO:0007669"/>
    <property type="project" value="UniProtKB-KW"/>
</dbReference>
<proteinExistence type="predicted"/>
<keyword evidence="3" id="KW-1185">Reference proteome</keyword>
<dbReference type="Proteomes" id="UP001596422">
    <property type="component" value="Unassembled WGS sequence"/>
</dbReference>
<feature type="domain" description="AB hydrolase-1" evidence="1">
    <location>
        <begin position="7"/>
        <end position="199"/>
    </location>
</feature>
<gene>
    <name evidence="2" type="ORF">ACFQDL_00990</name>
</gene>
<dbReference type="RefSeq" id="WP_379907407.1">
    <property type="nucleotide sequence ID" value="NZ_JBHSWE010000001.1"/>
</dbReference>
<accession>A0ABW1ZUQ3</accession>
<dbReference type="InterPro" id="IPR029058">
    <property type="entry name" value="AB_hydrolase_fold"/>
</dbReference>
<evidence type="ECO:0000313" key="2">
    <source>
        <dbReference type="EMBL" id="MFC6668847.1"/>
    </source>
</evidence>
<reference evidence="3" key="1">
    <citation type="journal article" date="2019" name="Int. J. Syst. Evol. Microbiol.">
        <title>The Global Catalogue of Microorganisms (GCM) 10K type strain sequencing project: providing services to taxonomists for standard genome sequencing and annotation.</title>
        <authorList>
            <consortium name="The Broad Institute Genomics Platform"/>
            <consortium name="The Broad Institute Genome Sequencing Center for Infectious Disease"/>
            <person name="Wu L."/>
            <person name="Ma J."/>
        </authorList>
    </citation>
    <scope>NUCLEOTIDE SEQUENCE [LARGE SCALE GENOMIC DNA]</scope>
    <source>
        <strain evidence="3">NBRC 111756</strain>
    </source>
</reference>
<dbReference type="EMBL" id="JBHSWE010000001">
    <property type="protein sequence ID" value="MFC6668847.1"/>
    <property type="molecule type" value="Genomic_DNA"/>
</dbReference>
<protein>
    <submittedName>
        <fullName evidence="2">Alpha/beta fold hydrolase</fullName>
    </submittedName>
</protein>
<dbReference type="SUPFAM" id="SSF53474">
    <property type="entry name" value="alpha/beta-Hydrolases"/>
    <property type="match status" value="1"/>
</dbReference>
<sequence length="220" mass="24447">MLWPLTGAFRLISPDIPGQAGLSAEVPPDRDGGYGRWLLSMLDGLGIERCAMVGISFGGAVVLDAIRLAPLRVERASLIVPAGLEISLWRTLKATLRPWLSYRWHRDDPHFAALMKPLMAEPWPELCQFYQAVLSDLHPPVRVPPGPFSAAELRHFDGAVQLVLARHDLYFEPEALEAAAREALPKLSDILLLDDSHIPGRNSRRELHQRVLAFLADSGR</sequence>
<organism evidence="2 3">
    <name type="scientific">Marinobacterium aestuariivivens</name>
    <dbReference type="NCBI Taxonomy" id="1698799"/>
    <lineage>
        <taxon>Bacteria</taxon>
        <taxon>Pseudomonadati</taxon>
        <taxon>Pseudomonadota</taxon>
        <taxon>Gammaproteobacteria</taxon>
        <taxon>Oceanospirillales</taxon>
        <taxon>Oceanospirillaceae</taxon>
        <taxon>Marinobacterium</taxon>
    </lineage>
</organism>